<dbReference type="EMBL" id="JBEFKJ010000038">
    <property type="protein sequence ID" value="KAL2037634.1"/>
    <property type="molecule type" value="Genomic_DNA"/>
</dbReference>
<keyword evidence="2" id="KW-1185">Reference proteome</keyword>
<organism evidence="1 2">
    <name type="scientific">Stereocaulon virgatum</name>
    <dbReference type="NCBI Taxonomy" id="373712"/>
    <lineage>
        <taxon>Eukaryota</taxon>
        <taxon>Fungi</taxon>
        <taxon>Dikarya</taxon>
        <taxon>Ascomycota</taxon>
        <taxon>Pezizomycotina</taxon>
        <taxon>Lecanoromycetes</taxon>
        <taxon>OSLEUM clade</taxon>
        <taxon>Lecanoromycetidae</taxon>
        <taxon>Lecanorales</taxon>
        <taxon>Lecanorineae</taxon>
        <taxon>Stereocaulaceae</taxon>
        <taxon>Stereocaulon</taxon>
    </lineage>
</organism>
<name>A0ABR3ZVK4_9LECA</name>
<comment type="caution">
    <text evidence="1">The sequence shown here is derived from an EMBL/GenBank/DDBJ whole genome shotgun (WGS) entry which is preliminary data.</text>
</comment>
<dbReference type="Proteomes" id="UP001590950">
    <property type="component" value="Unassembled WGS sequence"/>
</dbReference>
<sequence length="168" mass="19702">MRRYLRDVEKYPENPDHLDLRNGHAAWLAQAERLWLDTCEELVRILDETDLASDWLLTVEPLVKVVINFVTVGSFVKDLRRIDDSQHTRDVWWLRPLAVHVRVPLVKLISHIDAHPARLTVWKGEHDALFPTPTEADYLRVAGYHRQIRESHARLSYRTHAHLEPAEV</sequence>
<gene>
    <name evidence="1" type="ORF">N7G274_009579</name>
</gene>
<evidence type="ECO:0000313" key="1">
    <source>
        <dbReference type="EMBL" id="KAL2037634.1"/>
    </source>
</evidence>
<accession>A0ABR3ZVK4</accession>
<evidence type="ECO:0000313" key="2">
    <source>
        <dbReference type="Proteomes" id="UP001590950"/>
    </source>
</evidence>
<proteinExistence type="predicted"/>
<reference evidence="1 2" key="1">
    <citation type="submission" date="2024-09" db="EMBL/GenBank/DDBJ databases">
        <title>Rethinking Asexuality: The Enigmatic Case of Functional Sexual Genes in Lepraria (Stereocaulaceae).</title>
        <authorList>
            <person name="Doellman M."/>
            <person name="Sun Y."/>
            <person name="Barcenas-Pena A."/>
            <person name="Lumbsch H.T."/>
            <person name="Grewe F."/>
        </authorList>
    </citation>
    <scope>NUCLEOTIDE SEQUENCE [LARGE SCALE GENOMIC DNA]</scope>
    <source>
        <strain evidence="1 2">Mercado 3170</strain>
    </source>
</reference>
<protein>
    <submittedName>
        <fullName evidence="1">Uncharacterized protein</fullName>
    </submittedName>
</protein>